<proteinExistence type="predicted"/>
<organism evidence="1 2">
    <name type="scientific">Steinernema glaseri</name>
    <dbReference type="NCBI Taxonomy" id="37863"/>
    <lineage>
        <taxon>Eukaryota</taxon>
        <taxon>Metazoa</taxon>
        <taxon>Ecdysozoa</taxon>
        <taxon>Nematoda</taxon>
        <taxon>Chromadorea</taxon>
        <taxon>Rhabditida</taxon>
        <taxon>Tylenchina</taxon>
        <taxon>Panagrolaimomorpha</taxon>
        <taxon>Strongyloidoidea</taxon>
        <taxon>Steinernematidae</taxon>
        <taxon>Steinernema</taxon>
    </lineage>
</organism>
<protein>
    <submittedName>
        <fullName evidence="2">FBA_2 domain-containing protein</fullName>
    </submittedName>
</protein>
<name>A0A1I8AT77_9BILA</name>
<evidence type="ECO:0000313" key="2">
    <source>
        <dbReference type="WBParaSite" id="L893_g8824.t1"/>
    </source>
</evidence>
<reference evidence="2" key="1">
    <citation type="submission" date="2016-11" db="UniProtKB">
        <authorList>
            <consortium name="WormBaseParasite"/>
        </authorList>
    </citation>
    <scope>IDENTIFICATION</scope>
</reference>
<dbReference type="AlphaFoldDB" id="A0A1I8AT77"/>
<accession>A0A1I8AT77</accession>
<sequence>MRLTFNHMNLDDETETDQVIKALHNILAAGPKTLELEIPFSYYLLSFRRIIRCSTVSLVTTLRLWITDEAFQKVLCKCLPNFSRLQALTIHGKEMALSLWISRQAVRKLYEYPFGKRMTLTAANSKSRWITVDQHLLEMKVNGGDITWQLIVAITPSKT</sequence>
<evidence type="ECO:0000313" key="1">
    <source>
        <dbReference type="Proteomes" id="UP000095287"/>
    </source>
</evidence>
<dbReference type="Proteomes" id="UP000095287">
    <property type="component" value="Unplaced"/>
</dbReference>
<keyword evidence="1" id="KW-1185">Reference proteome</keyword>
<dbReference type="WBParaSite" id="L893_g8824.t1">
    <property type="protein sequence ID" value="L893_g8824.t1"/>
    <property type="gene ID" value="L893_g8824"/>
</dbReference>